<sequence length="288" mass="31070">MSIDVRKTYKLYVNGAFPRSESGRTYPVNNSRGRLVANAVLGSRKDLRDAVIAARAAQNGWAKRSAYNRAQILYRVAEVMQGRREQFITELRHGVSAAAAEREVDATIDRWVWYAGWADKFAQITGASNPVDGPYFNFTVPEPVGVVGVVCPDDAPLLAFVSRVAPCIVSGNTCVVLASERWPLASVTLGEALATSDVPGGVVNILTGRRAEIVPWMAGHADIDTIDLTGCAGDRALVVTAEQAAAASVSRVVHATPREAQWANESSQSPYTIGSFVEYKTVWHPKGP</sequence>
<dbReference type="InterPro" id="IPR016161">
    <property type="entry name" value="Ald_DH/histidinol_DH"/>
</dbReference>
<evidence type="ECO:0000313" key="4">
    <source>
        <dbReference type="EMBL" id="CAB4893801.1"/>
    </source>
</evidence>
<dbReference type="EMBL" id="CAFBOS010000004">
    <property type="protein sequence ID" value="CAB4977255.1"/>
    <property type="molecule type" value="Genomic_DNA"/>
</dbReference>
<dbReference type="InterPro" id="IPR016162">
    <property type="entry name" value="Ald_DH_N"/>
</dbReference>
<name>A0A6J6VVC8_9ZZZZ</name>
<protein>
    <submittedName>
        <fullName evidence="2">Unannotated protein</fullName>
    </submittedName>
</protein>
<dbReference type="EMBL" id="CAFBMH010000010">
    <property type="protein sequence ID" value="CAB4893801.1"/>
    <property type="molecule type" value="Genomic_DNA"/>
</dbReference>
<dbReference type="Gene3D" id="3.40.605.10">
    <property type="entry name" value="Aldehyde Dehydrogenase, Chain A, domain 1"/>
    <property type="match status" value="1"/>
</dbReference>
<evidence type="ECO:0000313" key="5">
    <source>
        <dbReference type="EMBL" id="CAB4977255.1"/>
    </source>
</evidence>
<dbReference type="AlphaFoldDB" id="A0A6J6VVC8"/>
<dbReference type="GO" id="GO:0016491">
    <property type="term" value="F:oxidoreductase activity"/>
    <property type="evidence" value="ECO:0007669"/>
    <property type="project" value="InterPro"/>
</dbReference>
<dbReference type="Pfam" id="PF00171">
    <property type="entry name" value="Aldedh"/>
    <property type="match status" value="1"/>
</dbReference>
<organism evidence="2">
    <name type="scientific">freshwater metagenome</name>
    <dbReference type="NCBI Taxonomy" id="449393"/>
    <lineage>
        <taxon>unclassified sequences</taxon>
        <taxon>metagenomes</taxon>
        <taxon>ecological metagenomes</taxon>
    </lineage>
</organism>
<dbReference type="PANTHER" id="PTHR11699">
    <property type="entry name" value="ALDEHYDE DEHYDROGENASE-RELATED"/>
    <property type="match status" value="1"/>
</dbReference>
<dbReference type="SUPFAM" id="SSF53720">
    <property type="entry name" value="ALDH-like"/>
    <property type="match status" value="1"/>
</dbReference>
<gene>
    <name evidence="2" type="ORF">UFOPK2754_03279</name>
    <name evidence="3" type="ORF">UFOPK3139_01607</name>
    <name evidence="4" type="ORF">UFOPK3543_00453</name>
    <name evidence="5" type="ORF">UFOPK3967_00129</name>
</gene>
<evidence type="ECO:0000259" key="1">
    <source>
        <dbReference type="Pfam" id="PF00171"/>
    </source>
</evidence>
<reference evidence="2" key="1">
    <citation type="submission" date="2020-05" db="EMBL/GenBank/DDBJ databases">
        <authorList>
            <person name="Chiriac C."/>
            <person name="Salcher M."/>
            <person name="Ghai R."/>
            <person name="Kavagutti S V."/>
        </authorList>
    </citation>
    <scope>NUCLEOTIDE SEQUENCE</scope>
</reference>
<dbReference type="EMBL" id="CAFABA010000063">
    <property type="protein sequence ID" value="CAB4832129.1"/>
    <property type="molecule type" value="Genomic_DNA"/>
</dbReference>
<dbReference type="EMBL" id="CAEZYR010000212">
    <property type="protein sequence ID" value="CAB4774437.1"/>
    <property type="molecule type" value="Genomic_DNA"/>
</dbReference>
<dbReference type="InterPro" id="IPR015590">
    <property type="entry name" value="Aldehyde_DH_dom"/>
</dbReference>
<accession>A0A6J6VVC8</accession>
<feature type="domain" description="Aldehyde dehydrogenase" evidence="1">
    <location>
        <begin position="26"/>
        <end position="231"/>
    </location>
</feature>
<evidence type="ECO:0000313" key="3">
    <source>
        <dbReference type="EMBL" id="CAB4832129.1"/>
    </source>
</evidence>
<proteinExistence type="predicted"/>
<evidence type="ECO:0000313" key="2">
    <source>
        <dbReference type="EMBL" id="CAB4774437.1"/>
    </source>
</evidence>